<evidence type="ECO:0000256" key="1">
    <source>
        <dbReference type="ARBA" id="ARBA00009437"/>
    </source>
</evidence>
<proteinExistence type="inferred from homology"/>
<dbReference type="GO" id="GO:0043565">
    <property type="term" value="F:sequence-specific DNA binding"/>
    <property type="evidence" value="ECO:0007669"/>
    <property type="project" value="TreeGrafter"/>
</dbReference>
<keyword evidence="4" id="KW-0804">Transcription</keyword>
<dbReference type="SUPFAM" id="SSF46785">
    <property type="entry name" value="Winged helix' DNA-binding domain"/>
    <property type="match status" value="1"/>
</dbReference>
<keyword evidence="3" id="KW-0238">DNA-binding</keyword>
<evidence type="ECO:0000259" key="5">
    <source>
        <dbReference type="PROSITE" id="PS50931"/>
    </source>
</evidence>
<evidence type="ECO:0000313" key="7">
    <source>
        <dbReference type="EMBL" id="MCO5957003.1"/>
    </source>
</evidence>
<name>A0AAJ1BXU5_9HYPH</name>
<evidence type="ECO:0000256" key="4">
    <source>
        <dbReference type="ARBA" id="ARBA00023163"/>
    </source>
</evidence>
<dbReference type="Pfam" id="PF03466">
    <property type="entry name" value="LysR_substrate"/>
    <property type="match status" value="1"/>
</dbReference>
<dbReference type="FunFam" id="1.10.10.10:FF:000001">
    <property type="entry name" value="LysR family transcriptional regulator"/>
    <property type="match status" value="1"/>
</dbReference>
<dbReference type="PROSITE" id="PS50931">
    <property type="entry name" value="HTH_LYSR"/>
    <property type="match status" value="1"/>
</dbReference>
<comment type="similarity">
    <text evidence="1">Belongs to the LysR transcriptional regulatory family.</text>
</comment>
<dbReference type="InterPro" id="IPR000847">
    <property type="entry name" value="LysR_HTH_N"/>
</dbReference>
<keyword evidence="2" id="KW-0805">Transcription regulation</keyword>
<dbReference type="EMBL" id="JAMXLX010000002">
    <property type="protein sequence ID" value="MCO5957003.1"/>
    <property type="molecule type" value="Genomic_DNA"/>
</dbReference>
<accession>A0AAJ1BXU5</accession>
<keyword evidence="8" id="KW-1185">Reference proteome</keyword>
<dbReference type="AlphaFoldDB" id="A0AAJ1BXU5"/>
<gene>
    <name evidence="6" type="ORF">NBH20_20750</name>
    <name evidence="7" type="ORF">NBH21_09495</name>
</gene>
<evidence type="ECO:0000256" key="3">
    <source>
        <dbReference type="ARBA" id="ARBA00023125"/>
    </source>
</evidence>
<dbReference type="Proteomes" id="UP001155079">
    <property type="component" value="Unassembled WGS sequence"/>
</dbReference>
<dbReference type="RefSeq" id="WP_250915738.1">
    <property type="nucleotide sequence ID" value="NZ_JAMQAY010000009.1"/>
</dbReference>
<dbReference type="Gene3D" id="1.10.10.10">
    <property type="entry name" value="Winged helix-like DNA-binding domain superfamily/Winged helix DNA-binding domain"/>
    <property type="match status" value="1"/>
</dbReference>
<sequence>MKLSRQFPLNALRVFETVARLGNFTRAGEELGMTQTAVSYQIKILEENIGEALFVRQPRQVVLTETGSRMLPKVSEGFVLLNDAVNQARRSRDEILEIHSTPTFASHWLARNLGTFQLEYPHIAVRLQRGTQLTDFNREPADVAIRIGIDPWQGLVCHPLIRLFYTPMLSPRLAESIGGISQPADLLKLPLISDDDRWKVWFAAAGVDASQSNTQKLDAFGALDLEAGAALAGHGVAMLSPFYVQDELASGRLIQPFDLSWTDEKIYWLVYPHGRRNLPKIRAFQAWLMAALPVSSEIARRPADA</sequence>
<dbReference type="PANTHER" id="PTHR30537">
    <property type="entry name" value="HTH-TYPE TRANSCRIPTIONAL REGULATOR"/>
    <property type="match status" value="1"/>
</dbReference>
<dbReference type="Gene3D" id="3.40.190.10">
    <property type="entry name" value="Periplasmic binding protein-like II"/>
    <property type="match status" value="2"/>
</dbReference>
<dbReference type="SUPFAM" id="SSF53850">
    <property type="entry name" value="Periplasmic binding protein-like II"/>
    <property type="match status" value="1"/>
</dbReference>
<dbReference type="InterPro" id="IPR036388">
    <property type="entry name" value="WH-like_DNA-bd_sf"/>
</dbReference>
<dbReference type="GO" id="GO:0006351">
    <property type="term" value="P:DNA-templated transcription"/>
    <property type="evidence" value="ECO:0007669"/>
    <property type="project" value="TreeGrafter"/>
</dbReference>
<dbReference type="CDD" id="cd08432">
    <property type="entry name" value="PBP2_GcdR_TrpI_HvrB_AmpR_like"/>
    <property type="match status" value="1"/>
</dbReference>
<evidence type="ECO:0000313" key="6">
    <source>
        <dbReference type="EMBL" id="MCM2403610.1"/>
    </source>
</evidence>
<comment type="caution">
    <text evidence="7">The sequence shown here is derived from an EMBL/GenBank/DDBJ whole genome shotgun (WGS) entry which is preliminary data.</text>
</comment>
<evidence type="ECO:0000313" key="8">
    <source>
        <dbReference type="Proteomes" id="UP001155079"/>
    </source>
</evidence>
<dbReference type="InterPro" id="IPR058163">
    <property type="entry name" value="LysR-type_TF_proteobact-type"/>
</dbReference>
<dbReference type="Proteomes" id="UP001155380">
    <property type="component" value="Unassembled WGS sequence"/>
</dbReference>
<dbReference type="GO" id="GO:0003700">
    <property type="term" value="F:DNA-binding transcription factor activity"/>
    <property type="evidence" value="ECO:0007669"/>
    <property type="project" value="InterPro"/>
</dbReference>
<dbReference type="InterPro" id="IPR005119">
    <property type="entry name" value="LysR_subst-bd"/>
</dbReference>
<reference evidence="7 8" key="1">
    <citation type="submission" date="2022-06" db="EMBL/GenBank/DDBJ databases">
        <authorList>
            <person name="Sun Q."/>
        </authorList>
    </citation>
    <scope>NUCLEOTIDE SEQUENCE</scope>
    <source>
        <strain evidence="7">S101</strain>
        <strain evidence="6 8">S153</strain>
    </source>
</reference>
<dbReference type="Pfam" id="PF00126">
    <property type="entry name" value="HTH_1"/>
    <property type="match status" value="1"/>
</dbReference>
<dbReference type="EMBL" id="JAMQAY010000009">
    <property type="protein sequence ID" value="MCM2403610.1"/>
    <property type="molecule type" value="Genomic_DNA"/>
</dbReference>
<organism evidence="7 9">
    <name type="scientific">Ciceribacter sichuanensis</name>
    <dbReference type="NCBI Taxonomy" id="2949647"/>
    <lineage>
        <taxon>Bacteria</taxon>
        <taxon>Pseudomonadati</taxon>
        <taxon>Pseudomonadota</taxon>
        <taxon>Alphaproteobacteria</taxon>
        <taxon>Hyphomicrobiales</taxon>
        <taxon>Rhizobiaceae</taxon>
        <taxon>Ciceribacter</taxon>
    </lineage>
</organism>
<protein>
    <submittedName>
        <fullName evidence="7">LysR substrate-binding domain-containing protein</fullName>
    </submittedName>
</protein>
<evidence type="ECO:0000256" key="2">
    <source>
        <dbReference type="ARBA" id="ARBA00023015"/>
    </source>
</evidence>
<dbReference type="PRINTS" id="PR00039">
    <property type="entry name" value="HTHLYSR"/>
</dbReference>
<evidence type="ECO:0000313" key="9">
    <source>
        <dbReference type="Proteomes" id="UP001155380"/>
    </source>
</evidence>
<dbReference type="InterPro" id="IPR036390">
    <property type="entry name" value="WH_DNA-bd_sf"/>
</dbReference>
<feature type="domain" description="HTH lysR-type" evidence="5">
    <location>
        <begin position="7"/>
        <end position="64"/>
    </location>
</feature>
<dbReference type="PANTHER" id="PTHR30537:SF74">
    <property type="entry name" value="HTH-TYPE TRANSCRIPTIONAL REGULATOR TRPI"/>
    <property type="match status" value="1"/>
</dbReference>